<dbReference type="AlphaFoldDB" id="A0A8T0ITZ2"/>
<feature type="signal peptide" evidence="1">
    <location>
        <begin position="1"/>
        <end position="25"/>
    </location>
</feature>
<dbReference type="SUPFAM" id="SSF82171">
    <property type="entry name" value="DPP6 N-terminal domain-like"/>
    <property type="match status" value="2"/>
</dbReference>
<protein>
    <submittedName>
        <fullName evidence="2">Uncharacterized protein</fullName>
    </submittedName>
</protein>
<evidence type="ECO:0000313" key="3">
    <source>
        <dbReference type="Proteomes" id="UP000822688"/>
    </source>
</evidence>
<evidence type="ECO:0000256" key="1">
    <source>
        <dbReference type="SAM" id="SignalP"/>
    </source>
</evidence>
<dbReference type="Proteomes" id="UP000822688">
    <property type="component" value="Chromosome 2"/>
</dbReference>
<dbReference type="Gene3D" id="2.120.10.30">
    <property type="entry name" value="TolB, C-terminal domain"/>
    <property type="match status" value="3"/>
</dbReference>
<keyword evidence="1" id="KW-0732">Signal</keyword>
<dbReference type="Pfam" id="PF07676">
    <property type="entry name" value="PD40"/>
    <property type="match status" value="4"/>
</dbReference>
<organism evidence="2 3">
    <name type="scientific">Ceratodon purpureus</name>
    <name type="common">Fire moss</name>
    <name type="synonym">Dicranum purpureum</name>
    <dbReference type="NCBI Taxonomy" id="3225"/>
    <lineage>
        <taxon>Eukaryota</taxon>
        <taxon>Viridiplantae</taxon>
        <taxon>Streptophyta</taxon>
        <taxon>Embryophyta</taxon>
        <taxon>Bryophyta</taxon>
        <taxon>Bryophytina</taxon>
        <taxon>Bryopsida</taxon>
        <taxon>Dicranidae</taxon>
        <taxon>Pseudoditrichales</taxon>
        <taxon>Ditrichaceae</taxon>
        <taxon>Ceratodon</taxon>
    </lineage>
</organism>
<dbReference type="PANTHER" id="PTHR32161:SF8">
    <property type="entry name" value="DPP6 N-TERMINAL DOMAIN-LIKE PROTEIN"/>
    <property type="match status" value="1"/>
</dbReference>
<evidence type="ECO:0000313" key="2">
    <source>
        <dbReference type="EMBL" id="KAG0586622.1"/>
    </source>
</evidence>
<dbReference type="PANTHER" id="PTHR32161">
    <property type="entry name" value="DPP6 N-TERMINAL DOMAIN-LIKE PROTEIN"/>
    <property type="match status" value="1"/>
</dbReference>
<dbReference type="EMBL" id="CM026422">
    <property type="protein sequence ID" value="KAG0586622.1"/>
    <property type="molecule type" value="Genomic_DNA"/>
</dbReference>
<feature type="chain" id="PRO_5035812066" evidence="1">
    <location>
        <begin position="26"/>
        <end position="727"/>
    </location>
</feature>
<gene>
    <name evidence="2" type="ORF">KC19_2G104400</name>
</gene>
<comment type="caution">
    <text evidence="2">The sequence shown here is derived from an EMBL/GenBank/DDBJ whole genome shotgun (WGS) entry which is preliminary data.</text>
</comment>
<sequence>MGEMAVRMWVTMVALAVVATRAASAAGVEGEGEAAAHGGTIGFSTLGRLSFGFDVYTVELPGGGDGGGRFRETRVTGGESVSYNAQLVKGGRGSAILERLLREVGREGQDGGLEETELLVYVSEVEGSAQLYLDLPMQGSEENDLSRTRRKRRFALRNVDVNTPSKAYLNDMPSMNGDIVVFVSTEEDVGKPLQGWNGVYSLNFKTSVTKRLTPPGITDYSPALSPSGEWVAVASNEGRGWEREIEALNLDLHVFKAEDGSQRRKIVNNAGWPSWADENTVYFHRVADDGWWSIFRVNVSDSSAEQEAERVTPPGVHAFTPAASRSGKWISVATRRTSIRHIELFDLQEQKFLPLTALINPNIHHYSPFVSPTSNRIGYHRCRGTEQSAQSVEPRVEFVKSPLASVSLVRIRGSFGVISPDGSLIAYVDSCKSTECLAVMNLDGSNKRILYRGNLFGTAWDPTGKGVVYVAHGPGFASVESTVRIVAIQKADTADEANVKYKHLTKEGTANNAFPSPSPDGKYVVFRSGRDGHKNLYIMDSVDGEEKYLRRLTEGAWIDTMPSWSPDNEWIAFSSNRLHPTGEKSFSLYLIRPNGTDLHLLFDTGIGGLANHPTFSPDAKKIAFTSDYAGVSAEPIAWPHAYQPYGEVFVINIDGSGLTRLTHNAYEDGTPTWGPLPSSKTDIVSTEGENPTCNFDDVWFLDKPTQTRRVQCPYMTATAQVAGYNYL</sequence>
<keyword evidence="3" id="KW-1185">Reference proteome</keyword>
<dbReference type="InterPro" id="IPR011042">
    <property type="entry name" value="6-blade_b-propeller_TolB-like"/>
</dbReference>
<accession>A0A8T0ITZ2</accession>
<dbReference type="InterPro" id="IPR011659">
    <property type="entry name" value="WD40"/>
</dbReference>
<proteinExistence type="predicted"/>
<reference evidence="2" key="1">
    <citation type="submission" date="2020-06" db="EMBL/GenBank/DDBJ databases">
        <title>WGS assembly of Ceratodon purpureus strain R40.</title>
        <authorList>
            <person name="Carey S.B."/>
            <person name="Jenkins J."/>
            <person name="Shu S."/>
            <person name="Lovell J.T."/>
            <person name="Sreedasyam A."/>
            <person name="Maumus F."/>
            <person name="Tiley G.P."/>
            <person name="Fernandez-Pozo N."/>
            <person name="Barry K."/>
            <person name="Chen C."/>
            <person name="Wang M."/>
            <person name="Lipzen A."/>
            <person name="Daum C."/>
            <person name="Saski C.A."/>
            <person name="Payton A.C."/>
            <person name="Mcbreen J.C."/>
            <person name="Conrad R.E."/>
            <person name="Kollar L.M."/>
            <person name="Olsson S."/>
            <person name="Huttunen S."/>
            <person name="Landis J.B."/>
            <person name="Wickett N.J."/>
            <person name="Johnson M.G."/>
            <person name="Rensing S.A."/>
            <person name="Grimwood J."/>
            <person name="Schmutz J."/>
            <person name="Mcdaniel S.F."/>
        </authorList>
    </citation>
    <scope>NUCLEOTIDE SEQUENCE</scope>
    <source>
        <strain evidence="2">R40</strain>
    </source>
</reference>
<name>A0A8T0ITZ2_CERPU</name>